<accession>A0A9W6C747</accession>
<reference evidence="3" key="2">
    <citation type="submission" date="2022-11" db="EMBL/GenBank/DDBJ databases">
        <title>Draft genome sequence of Sellimonas catena strain 12EGH17.</title>
        <authorList>
            <person name="Atsushi H."/>
            <person name="Moriya O."/>
            <person name="Mitsuo S."/>
        </authorList>
    </citation>
    <scope>NUCLEOTIDE SEQUENCE</scope>
    <source>
        <strain evidence="3">12EGH17</strain>
    </source>
</reference>
<name>A0A9W6C747_9FIRM</name>
<dbReference type="EMBL" id="BSCH01000017">
    <property type="protein sequence ID" value="GLG91121.1"/>
    <property type="molecule type" value="Genomic_DNA"/>
</dbReference>
<dbReference type="InterPro" id="IPR006637">
    <property type="entry name" value="ChW"/>
</dbReference>
<reference evidence="4" key="4">
    <citation type="submission" date="2022-11" db="EMBL/GenBank/DDBJ databases">
        <title>Draft genome sequence of Sellimonas catena strain 18CBH55.</title>
        <authorList>
            <person name="Atsushi H."/>
            <person name="Moriya O."/>
            <person name="Mitsuo S."/>
        </authorList>
    </citation>
    <scope>NUCLEOTIDE SEQUENCE</scope>
    <source>
        <strain evidence="4">18CBH55</strain>
    </source>
</reference>
<reference evidence="3 5" key="5">
    <citation type="journal article" date="2023" name="Int. J. Syst. Evol. Microbiol.">
        <title>Sellimonas catena sp. nov., isolated from human faeces.</title>
        <authorList>
            <person name="Hisatomi A."/>
            <person name="Ohkuma M."/>
            <person name="Sakamoto M."/>
        </authorList>
    </citation>
    <scope>NUCLEOTIDE SEQUENCE [LARGE SCALE GENOMIC DNA]</scope>
    <source>
        <strain evidence="3 5">12EGH17</strain>
        <strain evidence="4">18CBH55</strain>
    </source>
</reference>
<feature type="compositionally biased region" description="Acidic residues" evidence="1">
    <location>
        <begin position="42"/>
        <end position="52"/>
    </location>
</feature>
<feature type="compositionally biased region" description="Acidic residues" evidence="1">
    <location>
        <begin position="61"/>
        <end position="91"/>
    </location>
</feature>
<organism evidence="3 5">
    <name type="scientific">Sellimonas catena</name>
    <dbReference type="NCBI Taxonomy" id="2994035"/>
    <lineage>
        <taxon>Bacteria</taxon>
        <taxon>Bacillati</taxon>
        <taxon>Bacillota</taxon>
        <taxon>Clostridia</taxon>
        <taxon>Lachnospirales</taxon>
        <taxon>Lachnospiraceae</taxon>
        <taxon>Sellimonas</taxon>
    </lineage>
</organism>
<dbReference type="AlphaFoldDB" id="A0A9W6C747"/>
<keyword evidence="5" id="KW-1185">Reference proteome</keyword>
<dbReference type="Proteomes" id="UP001145094">
    <property type="component" value="Unassembled WGS sequence"/>
</dbReference>
<dbReference type="Gene3D" id="3.40.50.11110">
    <property type="entry name" value="Sialyltransferase, C-terminal GT-B Rossman nucleotide-binding domain"/>
    <property type="match status" value="1"/>
</dbReference>
<reference evidence="4" key="3">
    <citation type="submission" date="2022-11" db="EMBL/GenBank/DDBJ databases">
        <title>Draft genome sequence of Sellimonas catena strain 18CBH55.</title>
        <authorList>
            <person name="Hisatomi A."/>
            <person name="Ohkuma M."/>
            <person name="Sakamoto M."/>
        </authorList>
    </citation>
    <scope>NUCLEOTIDE SEQUENCE</scope>
    <source>
        <strain evidence="4">18CBH55</strain>
    </source>
</reference>
<evidence type="ECO:0000256" key="2">
    <source>
        <dbReference type="SAM" id="SignalP"/>
    </source>
</evidence>
<feature type="signal peptide" evidence="2">
    <location>
        <begin position="1"/>
        <end position="27"/>
    </location>
</feature>
<proteinExistence type="predicted"/>
<dbReference type="EMBL" id="BSBO01000030">
    <property type="protein sequence ID" value="GLG05524.1"/>
    <property type="molecule type" value="Genomic_DNA"/>
</dbReference>
<feature type="region of interest" description="Disordered" evidence="1">
    <location>
        <begin position="29"/>
        <end position="144"/>
    </location>
</feature>
<dbReference type="Pfam" id="PF07538">
    <property type="entry name" value="ChW"/>
    <property type="match status" value="9"/>
</dbReference>
<sequence length="1138" mass="126625">MIRTKLKRMLAASLCAALCLSSVPVYAEETPNGQTEVQTDTMQEDVQQDGTEEGSSLNSETSEEPEESQDMTSEEETPPAESQDDVQEETILETQPSEETRPAAEESQEQENSTPETSEETAKAAAQEEQQTKTEETERAAGAHVVYRTHVQDKGWLKEAADGALGGTVGEYKRMEAIEIKLEGVSGGIQYRSHIQKYGWENGWKADGTLSGTEGEAKRLEAIQIRLTGEAAEQYDVYYRVHAQDYGWLGWAKNGENAGTSGKSKRLEAIQIQLVDKGGKAPGTTENAYVHPLVNYSTHVQTAGWQSSAADGAVSGTVGKYRRLEGIKIRLDSEAPSGNIEYRTHIQNIGWEKEWKSNGTLSGTTGKALRLEAIQIRLSGEIAEQYDVYYRVHAQNYGWLDWAKNGESAGTSGLNLRLEAIQIQLVKKGEKAPGKTDTPYVKMMIRYMSHVQDLGWENYVNDGAMSGTKGKAKRLEAIKVQINNADVAGEVEYRTHVQNLGWENKWTKNGAVSGSVGKSLRLEALQIRLTGTVSDQYDLYYRVHVQDYGWLDWAKNGEIAGTTGLSKRMEAIEIQMVEKGAKAPGSTDHPYITTGWGTKIGQIGDSTSINIRPNKLDQLKKSGKATSIEVTAAMKYRGNTVRQVKKEVDLNSISSAGFNMNVGYYGKYYVSISYKKNGKIIEAEEQIAGVKAGEYNLAPVSASFPVVYFSLSLWDITTSPETGKTIPTIVMLDRPSAYNWDQLPEGVYGMPYLTDEQMQKTYNYSMYAQYVKDLYEVSPDSRFNLYINDITCTLIHSLIYANRIPDKQYTITMMSDGSGTFNIMNKTYNVADPSAKHRQLINEWKSAKQDAYETGKVATEWGWHKRWDCMYAVLACEPGTEWWVARNNLFTSGDNNAFAEKIKADVTVKNVNTMLQDLQAKGEGTVNAFKALYDFNDGYFAESEIQNKKSMMLLGTYAYNEETFENYARLTMLYYGDEYVYYYKGHPNTPTGMYPAKQEQLERLGMIDVDSSVAAELILFFNPEISMSGYSSSTFNSASREMACGLFSSTKSEALGQAGSIDYSGIDWFASVIDPDNVDSRIAALCPDGADCYLLEFSDEILSRSKYDIGIFNADTGELTYYGQDAQGNYIKVASVTE</sequence>
<feature type="compositionally biased region" description="Basic and acidic residues" evidence="1">
    <location>
        <begin position="130"/>
        <end position="141"/>
    </location>
</feature>
<evidence type="ECO:0000256" key="1">
    <source>
        <dbReference type="SAM" id="MobiDB-lite"/>
    </source>
</evidence>
<dbReference type="RefSeq" id="WP_118636018.1">
    <property type="nucleotide sequence ID" value="NZ_BSBO01000030.1"/>
</dbReference>
<feature type="compositionally biased region" description="Polar residues" evidence="1">
    <location>
        <begin position="31"/>
        <end position="41"/>
    </location>
</feature>
<dbReference type="Proteomes" id="UP001145145">
    <property type="component" value="Unassembled WGS sequence"/>
</dbReference>
<dbReference type="SMART" id="SM00728">
    <property type="entry name" value="ChW"/>
    <property type="match status" value="9"/>
</dbReference>
<feature type="chain" id="PRO_5044703567" description="Clostridial hydrophobic W" evidence="2">
    <location>
        <begin position="28"/>
        <end position="1138"/>
    </location>
</feature>
<keyword evidence="2" id="KW-0732">Signal</keyword>
<evidence type="ECO:0000313" key="3">
    <source>
        <dbReference type="EMBL" id="GLG05524.1"/>
    </source>
</evidence>
<reference evidence="3" key="1">
    <citation type="submission" date="2022-11" db="EMBL/GenBank/DDBJ databases">
        <title>Draft genome sequence of Sellimonas catena strain 12EGH17.</title>
        <authorList>
            <person name="Hisatomi A."/>
            <person name="Ohkuma M."/>
            <person name="Sakamoto M."/>
        </authorList>
    </citation>
    <scope>NUCLEOTIDE SEQUENCE</scope>
    <source>
        <strain evidence="3">12EGH17</strain>
    </source>
</reference>
<evidence type="ECO:0000313" key="5">
    <source>
        <dbReference type="Proteomes" id="UP001145145"/>
    </source>
</evidence>
<evidence type="ECO:0008006" key="6">
    <source>
        <dbReference type="Google" id="ProtNLM"/>
    </source>
</evidence>
<protein>
    <recommendedName>
        <fullName evidence="6">Clostridial hydrophobic W</fullName>
    </recommendedName>
</protein>
<gene>
    <name evidence="3" type="ORF">Selli1_26980</name>
    <name evidence="4" type="ORF">Selli2_25480</name>
</gene>
<evidence type="ECO:0000313" key="4">
    <source>
        <dbReference type="EMBL" id="GLG91121.1"/>
    </source>
</evidence>
<comment type="caution">
    <text evidence="3">The sequence shown here is derived from an EMBL/GenBank/DDBJ whole genome shotgun (WGS) entry which is preliminary data.</text>
</comment>